<dbReference type="Proteomes" id="UP000253314">
    <property type="component" value="Unassembled WGS sequence"/>
</dbReference>
<dbReference type="AlphaFoldDB" id="A0A366XXI9"/>
<evidence type="ECO:0000259" key="2">
    <source>
        <dbReference type="Pfam" id="PF02481"/>
    </source>
</evidence>
<dbReference type="SUPFAM" id="SSF102405">
    <property type="entry name" value="MCP/YpsA-like"/>
    <property type="match status" value="1"/>
</dbReference>
<feature type="domain" description="Smf/DprA SLOG" evidence="2">
    <location>
        <begin position="42"/>
        <end position="252"/>
    </location>
</feature>
<dbReference type="InterPro" id="IPR057666">
    <property type="entry name" value="DrpA_SLOG"/>
</dbReference>
<dbReference type="Gene3D" id="3.40.50.450">
    <property type="match status" value="1"/>
</dbReference>
<evidence type="ECO:0000313" key="4">
    <source>
        <dbReference type="Proteomes" id="UP000253314"/>
    </source>
</evidence>
<comment type="caution">
    <text evidence="3">The sequence shown here is derived from an EMBL/GenBank/DDBJ whole genome shotgun (WGS) entry which is preliminary data.</text>
</comment>
<dbReference type="OrthoDB" id="9785707at2"/>
<dbReference type="PANTHER" id="PTHR43022:SF1">
    <property type="entry name" value="PROTEIN SMF"/>
    <property type="match status" value="1"/>
</dbReference>
<dbReference type="EMBL" id="QOCW01000007">
    <property type="protein sequence ID" value="RBW69865.1"/>
    <property type="molecule type" value="Genomic_DNA"/>
</dbReference>
<dbReference type="NCBIfam" id="TIGR00732">
    <property type="entry name" value="dprA"/>
    <property type="match status" value="1"/>
</dbReference>
<proteinExistence type="inferred from homology"/>
<dbReference type="Pfam" id="PF02481">
    <property type="entry name" value="DNA_processg_A"/>
    <property type="match status" value="1"/>
</dbReference>
<organism evidence="3 4">
    <name type="scientific">Bacillus taeanensis</name>
    <dbReference type="NCBI Taxonomy" id="273032"/>
    <lineage>
        <taxon>Bacteria</taxon>
        <taxon>Bacillati</taxon>
        <taxon>Bacillota</taxon>
        <taxon>Bacilli</taxon>
        <taxon>Bacillales</taxon>
        <taxon>Bacillaceae</taxon>
        <taxon>Bacillus</taxon>
    </lineage>
</organism>
<evidence type="ECO:0000313" key="3">
    <source>
        <dbReference type="EMBL" id="RBW69865.1"/>
    </source>
</evidence>
<dbReference type="RefSeq" id="WP_113805543.1">
    <property type="nucleotide sequence ID" value="NZ_QOCW01000007.1"/>
</dbReference>
<comment type="similarity">
    <text evidence="1">Belongs to the DprA/Smf family.</text>
</comment>
<gene>
    <name evidence="3" type="primary">dprA</name>
    <name evidence="3" type="ORF">DS031_08375</name>
</gene>
<reference evidence="3 4" key="1">
    <citation type="submission" date="2018-07" db="EMBL/GenBank/DDBJ databases">
        <title>Lottiidibacillus patelloidae gen. nov., sp. nov., isolated from the intestinal tract of a marine limpet and the reclassification of B. taeanensis BH030017T, B. algicola KMM 3737T and B. hwajinpoensis SW-72T as genus Lottiidibacillus.</title>
        <authorList>
            <person name="Liu R."/>
            <person name="Huang Z."/>
        </authorList>
    </citation>
    <scope>NUCLEOTIDE SEQUENCE [LARGE SCALE GENOMIC DNA]</scope>
    <source>
        <strain evidence="3 4">BH030017</strain>
    </source>
</reference>
<name>A0A366XXI9_9BACI</name>
<dbReference type="InterPro" id="IPR003488">
    <property type="entry name" value="DprA"/>
</dbReference>
<keyword evidence="4" id="KW-1185">Reference proteome</keyword>
<protein>
    <submittedName>
        <fullName evidence="3">DNA-protecting protein DprA</fullName>
    </submittedName>
</protein>
<dbReference type="PANTHER" id="PTHR43022">
    <property type="entry name" value="PROTEIN SMF"/>
    <property type="match status" value="1"/>
</dbReference>
<accession>A0A366XXI9</accession>
<dbReference type="GO" id="GO:0009294">
    <property type="term" value="P:DNA-mediated transformation"/>
    <property type="evidence" value="ECO:0007669"/>
    <property type="project" value="InterPro"/>
</dbReference>
<evidence type="ECO:0000256" key="1">
    <source>
        <dbReference type="ARBA" id="ARBA00006525"/>
    </source>
</evidence>
<sequence>MTVNELIAHFQMKRQHALLFYQDLHSLNMQEYYKKYKKDQIQIITRFDKFYPILLKQIYDPPWVLYYKGDITLASPKKMLAVVDTRKPSQQAGYKLNVIVRPLIWNGWCIVSGLAYGIDGMSHRLTLEEQGKTIAVLGSGFYSIYPTIHTELAHHIAEKGLLLSEFRPNQRPEKWQFPLRNRIISGLSNGTLVVEAQERSGSLITADLALEYGREVFAVPGAIFQKESKGTNLLIQQGAKLVLNEKDIIEELQFG</sequence>